<dbReference type="Gene3D" id="3.40.720.10">
    <property type="entry name" value="Alkaline Phosphatase, subunit A"/>
    <property type="match status" value="1"/>
</dbReference>
<evidence type="ECO:0000256" key="3">
    <source>
        <dbReference type="ARBA" id="ARBA00022723"/>
    </source>
</evidence>
<feature type="domain" description="Sulfatase N-terminal" evidence="7">
    <location>
        <begin position="25"/>
        <end position="380"/>
    </location>
</feature>
<evidence type="ECO:0000256" key="1">
    <source>
        <dbReference type="ARBA" id="ARBA00001913"/>
    </source>
</evidence>
<evidence type="ECO:0000256" key="4">
    <source>
        <dbReference type="ARBA" id="ARBA00022729"/>
    </source>
</evidence>
<organism evidence="8 9">
    <name type="scientific">Pinctada imbricata</name>
    <name type="common">Atlantic pearl-oyster</name>
    <name type="synonym">Pinctada martensii</name>
    <dbReference type="NCBI Taxonomy" id="66713"/>
    <lineage>
        <taxon>Eukaryota</taxon>
        <taxon>Metazoa</taxon>
        <taxon>Spiralia</taxon>
        <taxon>Lophotrochozoa</taxon>
        <taxon>Mollusca</taxon>
        <taxon>Bivalvia</taxon>
        <taxon>Autobranchia</taxon>
        <taxon>Pteriomorphia</taxon>
        <taxon>Pterioida</taxon>
        <taxon>Pterioidea</taxon>
        <taxon>Pteriidae</taxon>
        <taxon>Pinctada</taxon>
    </lineage>
</organism>
<keyword evidence="5" id="KW-0378">Hydrolase</keyword>
<keyword evidence="6" id="KW-0106">Calcium</keyword>
<name>A0AA88YF83_PINIB</name>
<dbReference type="EMBL" id="VSWD01000007">
    <property type="protein sequence ID" value="KAK3098287.1"/>
    <property type="molecule type" value="Genomic_DNA"/>
</dbReference>
<evidence type="ECO:0000313" key="8">
    <source>
        <dbReference type="EMBL" id="KAK3098287.1"/>
    </source>
</evidence>
<dbReference type="AlphaFoldDB" id="A0AA88YF83"/>
<evidence type="ECO:0000256" key="5">
    <source>
        <dbReference type="ARBA" id="ARBA00022801"/>
    </source>
</evidence>
<dbReference type="InterPro" id="IPR035874">
    <property type="entry name" value="IDS"/>
</dbReference>
<dbReference type="GO" id="GO:0046872">
    <property type="term" value="F:metal ion binding"/>
    <property type="evidence" value="ECO:0007669"/>
    <property type="project" value="UniProtKB-KW"/>
</dbReference>
<dbReference type="GO" id="GO:0004423">
    <property type="term" value="F:iduronate-2-sulfatase activity"/>
    <property type="evidence" value="ECO:0007669"/>
    <property type="project" value="InterPro"/>
</dbReference>
<evidence type="ECO:0000256" key="2">
    <source>
        <dbReference type="ARBA" id="ARBA00008779"/>
    </source>
</evidence>
<keyword evidence="4" id="KW-0732">Signal</keyword>
<accession>A0AA88YF83</accession>
<evidence type="ECO:0000313" key="9">
    <source>
        <dbReference type="Proteomes" id="UP001186944"/>
    </source>
</evidence>
<dbReference type="PANTHER" id="PTHR45953:SF1">
    <property type="entry name" value="IDURONATE 2-SULFATASE"/>
    <property type="match status" value="1"/>
</dbReference>
<proteinExistence type="inferred from homology"/>
<evidence type="ECO:0000259" key="7">
    <source>
        <dbReference type="Pfam" id="PF00884"/>
    </source>
</evidence>
<sequence length="508" mass="57392">MDLGVLVLSITLALSYLITLGNATKNVLFFASDDLRPELSSYLGPNFPSPVHPPIHSPNIDTLAAKSLLLKRAYCQQAVCSPSRTSLLTGRRPDTTHVYDLGTYFRDVGGNFTTLPQYFKQNGYTTVGMGKIFHPGRASNNDDPISWSEPYFHAPNLMAWNTRESWKAVPESEWKEKPLPDAQIADHAIETLQRLAPAAKGSKQIPFFVAVGFHKPHLPFVFPDSMFEHYPKESIKLPDNPYAPVDMPAVAWLKYDELLRYEDIRTLNVTADINTTLPDDVVLNLRRAYYSAVSWTDLQVGRVLDELEKLGLANNTIVSFWGDHGWQLGEHGEWTKQTNFELGTHAPMMIHVPGLTDKGISTTELTEYVDLFPTLVEAAGLEQLPICPKNSSGIALCREGTSLMPLIETPTEPIKKASFSQFPRPSMFQIEEMGYTMRTDRYRYTEWPKFIGSPDYKPDWLTLAGVELYDHQTDPEENINLANNPKYQTLRAQLSQQLRAGWREAQRV</sequence>
<comment type="cofactor">
    <cofactor evidence="1">
        <name>Ca(2+)</name>
        <dbReference type="ChEBI" id="CHEBI:29108"/>
    </cofactor>
</comment>
<dbReference type="PROSITE" id="PS00523">
    <property type="entry name" value="SULFATASE_1"/>
    <property type="match status" value="1"/>
</dbReference>
<comment type="similarity">
    <text evidence="2">Belongs to the sulfatase family.</text>
</comment>
<keyword evidence="3" id="KW-0479">Metal-binding</keyword>
<dbReference type="GO" id="GO:0005737">
    <property type="term" value="C:cytoplasm"/>
    <property type="evidence" value="ECO:0007669"/>
    <property type="project" value="TreeGrafter"/>
</dbReference>
<dbReference type="InterPro" id="IPR000917">
    <property type="entry name" value="Sulfatase_N"/>
</dbReference>
<gene>
    <name evidence="8" type="ORF">FSP39_017975</name>
</gene>
<comment type="caution">
    <text evidence="8">The sequence shown here is derived from an EMBL/GenBank/DDBJ whole genome shotgun (WGS) entry which is preliminary data.</text>
</comment>
<dbReference type="InterPro" id="IPR017850">
    <property type="entry name" value="Alkaline_phosphatase_core_sf"/>
</dbReference>
<dbReference type="PANTHER" id="PTHR45953">
    <property type="entry name" value="IDURONATE 2-SULFATASE"/>
    <property type="match status" value="1"/>
</dbReference>
<reference evidence="8" key="1">
    <citation type="submission" date="2019-08" db="EMBL/GenBank/DDBJ databases">
        <title>The improved chromosome-level genome for the pearl oyster Pinctada fucata martensii using PacBio sequencing and Hi-C.</title>
        <authorList>
            <person name="Zheng Z."/>
        </authorList>
    </citation>
    <scope>NUCLEOTIDE SEQUENCE</scope>
    <source>
        <strain evidence="8">ZZ-2019</strain>
        <tissue evidence="8">Adductor muscle</tissue>
    </source>
</reference>
<dbReference type="Pfam" id="PF00884">
    <property type="entry name" value="Sulfatase"/>
    <property type="match status" value="1"/>
</dbReference>
<keyword evidence="9" id="KW-1185">Reference proteome</keyword>
<evidence type="ECO:0000256" key="6">
    <source>
        <dbReference type="ARBA" id="ARBA00022837"/>
    </source>
</evidence>
<dbReference type="Proteomes" id="UP001186944">
    <property type="component" value="Unassembled WGS sequence"/>
</dbReference>
<dbReference type="InterPro" id="IPR024607">
    <property type="entry name" value="Sulfatase_CS"/>
</dbReference>
<dbReference type="CDD" id="cd16030">
    <property type="entry name" value="iduronate-2-sulfatase"/>
    <property type="match status" value="1"/>
</dbReference>
<protein>
    <recommendedName>
        <fullName evidence="7">Sulfatase N-terminal domain-containing protein</fullName>
    </recommendedName>
</protein>
<dbReference type="SUPFAM" id="SSF53649">
    <property type="entry name" value="Alkaline phosphatase-like"/>
    <property type="match status" value="1"/>
</dbReference>